<dbReference type="AlphaFoldDB" id="A0A2S3W5W4"/>
<feature type="transmembrane region" description="Helical" evidence="6">
    <location>
        <begin position="54"/>
        <end position="75"/>
    </location>
</feature>
<dbReference type="RefSeq" id="WP_110093799.1">
    <property type="nucleotide sequence ID" value="NZ_NKUE01000003.1"/>
</dbReference>
<protein>
    <submittedName>
        <fullName evidence="7">Putative inner membrane protein</fullName>
    </submittedName>
</protein>
<keyword evidence="8" id="KW-1185">Reference proteome</keyword>
<feature type="transmembrane region" description="Helical" evidence="6">
    <location>
        <begin position="206"/>
        <end position="227"/>
    </location>
</feature>
<keyword evidence="4 6" id="KW-1133">Transmembrane helix</keyword>
<dbReference type="OrthoDB" id="8113547at2"/>
<keyword evidence="5 6" id="KW-0472">Membrane</keyword>
<comment type="subcellular location">
    <subcellularLocation>
        <location evidence="1">Membrane</location>
        <topology evidence="1">Multi-pass membrane protein</topology>
    </subcellularLocation>
</comment>
<comment type="similarity">
    <text evidence="2">Belongs to the autoinducer-2 exporter (AI-2E) (TC 2.A.86) family.</text>
</comment>
<comment type="caution">
    <text evidence="7">The sequence shown here is derived from an EMBL/GenBank/DDBJ whole genome shotgun (WGS) entry which is preliminary data.</text>
</comment>
<dbReference type="PANTHER" id="PTHR21716:SF4">
    <property type="entry name" value="TRANSMEMBRANE PROTEIN 245"/>
    <property type="match status" value="1"/>
</dbReference>
<dbReference type="Pfam" id="PF01594">
    <property type="entry name" value="AI-2E_transport"/>
    <property type="match status" value="1"/>
</dbReference>
<evidence type="ECO:0000256" key="2">
    <source>
        <dbReference type="ARBA" id="ARBA00009773"/>
    </source>
</evidence>
<name>A0A2S3W5W4_9PROT</name>
<evidence type="ECO:0000256" key="3">
    <source>
        <dbReference type="ARBA" id="ARBA00022692"/>
    </source>
</evidence>
<evidence type="ECO:0000256" key="4">
    <source>
        <dbReference type="ARBA" id="ARBA00022989"/>
    </source>
</evidence>
<dbReference type="Proteomes" id="UP000237344">
    <property type="component" value="Unassembled WGS sequence"/>
</dbReference>
<sequence length="357" mass="38287">MVERIMMGLMLGGIAFGCVLILYPFMSALLWAAILTFSTWPIYVRLRRQANPLIAALGMTVMSAVVLVVPLTLVVSSSIVELPQTLPDAIDSITTSIHLPPLPAWLGHIPHLGAQLNETWEKWRVDVGNIDQMIRPYSGRLVQWALAGVMQLASGLAHLGMALFMAFFFWLGGEALGDTFVAVVRRIAGIYADRILGIIGRTIRGTVYGIIGTALLQGVLTGIGFAIAGISNPVLWGGITAFISVLPIGAPLIWIPAAFFLFVAHHPGWGVFLLLYGTIIVSGADHIMRPMFIARGAQLPYLLTVLGVLGGIWTFGGLGIFLGPVLIGVGYTLTAEFAAGDPGARLPPEIREPFVEP</sequence>
<accession>A0A2S3W5W4</accession>
<reference evidence="7 8" key="1">
    <citation type="submission" date="2018-01" db="EMBL/GenBank/DDBJ databases">
        <title>Draft Genome Sequence of Komagataeibacter maltaceti LMG 1529, a Vinegar Producing Acetic Acid Bacterium Isolated from Malt Vinegar Brewery Acetifiers.</title>
        <authorList>
            <person name="Zhang Q."/>
            <person name="Hollensteiner J."/>
            <person name="Poehlein A."/>
            <person name="Daniel R."/>
        </authorList>
    </citation>
    <scope>NUCLEOTIDE SEQUENCE [LARGE SCALE GENOMIC DNA]</scope>
    <source>
        <strain evidence="7 8">LMG 1529</strain>
    </source>
</reference>
<evidence type="ECO:0000313" key="8">
    <source>
        <dbReference type="Proteomes" id="UP000237344"/>
    </source>
</evidence>
<keyword evidence="3 6" id="KW-0812">Transmembrane</keyword>
<dbReference type="PANTHER" id="PTHR21716">
    <property type="entry name" value="TRANSMEMBRANE PROTEIN"/>
    <property type="match status" value="1"/>
</dbReference>
<feature type="transmembrane region" description="Helical" evidence="6">
    <location>
        <begin position="299"/>
        <end position="327"/>
    </location>
</feature>
<dbReference type="EMBL" id="POTC01000001">
    <property type="protein sequence ID" value="POF64198.1"/>
    <property type="molecule type" value="Genomic_DNA"/>
</dbReference>
<proteinExistence type="inferred from homology"/>
<evidence type="ECO:0000256" key="6">
    <source>
        <dbReference type="SAM" id="Phobius"/>
    </source>
</evidence>
<gene>
    <name evidence="7" type="ORF">KMAL_00920</name>
</gene>
<evidence type="ECO:0000256" key="5">
    <source>
        <dbReference type="ARBA" id="ARBA00023136"/>
    </source>
</evidence>
<dbReference type="PROSITE" id="PS51257">
    <property type="entry name" value="PROKAR_LIPOPROTEIN"/>
    <property type="match status" value="1"/>
</dbReference>
<feature type="transmembrane region" description="Helical" evidence="6">
    <location>
        <begin position="7"/>
        <end position="34"/>
    </location>
</feature>
<evidence type="ECO:0000313" key="7">
    <source>
        <dbReference type="EMBL" id="POF64198.1"/>
    </source>
</evidence>
<evidence type="ECO:0000256" key="1">
    <source>
        <dbReference type="ARBA" id="ARBA00004141"/>
    </source>
</evidence>
<dbReference type="InterPro" id="IPR002549">
    <property type="entry name" value="AI-2E-like"/>
</dbReference>
<dbReference type="GO" id="GO:0016020">
    <property type="term" value="C:membrane"/>
    <property type="evidence" value="ECO:0007669"/>
    <property type="project" value="UniProtKB-SubCell"/>
</dbReference>
<organism evidence="7 8">
    <name type="scientific">Novacetimonas maltaceti</name>
    <dbReference type="NCBI Taxonomy" id="1203393"/>
    <lineage>
        <taxon>Bacteria</taxon>
        <taxon>Pseudomonadati</taxon>
        <taxon>Pseudomonadota</taxon>
        <taxon>Alphaproteobacteria</taxon>
        <taxon>Acetobacterales</taxon>
        <taxon>Acetobacteraceae</taxon>
        <taxon>Novacetimonas</taxon>
    </lineage>
</organism>
<feature type="transmembrane region" description="Helical" evidence="6">
    <location>
        <begin position="234"/>
        <end position="263"/>
    </location>
</feature>
<feature type="transmembrane region" description="Helical" evidence="6">
    <location>
        <begin position="269"/>
        <end position="287"/>
    </location>
</feature>